<feature type="domain" description="Core-binding (CB)" evidence="7">
    <location>
        <begin position="2"/>
        <end position="85"/>
    </location>
</feature>
<proteinExistence type="inferred from homology"/>
<evidence type="ECO:0000313" key="8">
    <source>
        <dbReference type="EMBL" id="MBB5490970.1"/>
    </source>
</evidence>
<dbReference type="Pfam" id="PF00589">
    <property type="entry name" value="Phage_integrase"/>
    <property type="match status" value="1"/>
</dbReference>
<dbReference type="GO" id="GO:0015074">
    <property type="term" value="P:DNA integration"/>
    <property type="evidence" value="ECO:0007669"/>
    <property type="project" value="UniProtKB-KW"/>
</dbReference>
<protein>
    <submittedName>
        <fullName evidence="8">Site-specific recombinase XerD</fullName>
    </submittedName>
</protein>
<evidence type="ECO:0000259" key="6">
    <source>
        <dbReference type="PROSITE" id="PS51898"/>
    </source>
</evidence>
<dbReference type="PROSITE" id="PS51900">
    <property type="entry name" value="CB"/>
    <property type="match status" value="1"/>
</dbReference>
<evidence type="ECO:0000256" key="2">
    <source>
        <dbReference type="ARBA" id="ARBA00022908"/>
    </source>
</evidence>
<name>A0A840W261_9ACTN</name>
<dbReference type="EMBL" id="JACHDO010000001">
    <property type="protein sequence ID" value="MBB5490970.1"/>
    <property type="molecule type" value="Genomic_DNA"/>
</dbReference>
<dbReference type="InterPro" id="IPR011010">
    <property type="entry name" value="DNA_brk_join_enz"/>
</dbReference>
<feature type="domain" description="Tyr recombinase" evidence="6">
    <location>
        <begin position="105"/>
        <end position="286"/>
    </location>
</feature>
<evidence type="ECO:0000313" key="9">
    <source>
        <dbReference type="Proteomes" id="UP000579647"/>
    </source>
</evidence>
<dbReference type="InterPro" id="IPR050090">
    <property type="entry name" value="Tyrosine_recombinase_XerCD"/>
</dbReference>
<evidence type="ECO:0000259" key="7">
    <source>
        <dbReference type="PROSITE" id="PS51900"/>
    </source>
</evidence>
<organism evidence="8 9">
    <name type="scientific">Nocardiopsis metallicus</name>
    <dbReference type="NCBI Taxonomy" id="179819"/>
    <lineage>
        <taxon>Bacteria</taxon>
        <taxon>Bacillati</taxon>
        <taxon>Actinomycetota</taxon>
        <taxon>Actinomycetes</taxon>
        <taxon>Streptosporangiales</taxon>
        <taxon>Nocardiopsidaceae</taxon>
        <taxon>Nocardiopsis</taxon>
    </lineage>
</organism>
<dbReference type="InterPro" id="IPR044068">
    <property type="entry name" value="CB"/>
</dbReference>
<dbReference type="PANTHER" id="PTHR30349">
    <property type="entry name" value="PHAGE INTEGRASE-RELATED"/>
    <property type="match status" value="1"/>
</dbReference>
<dbReference type="Pfam" id="PF02899">
    <property type="entry name" value="Phage_int_SAM_1"/>
    <property type="match status" value="1"/>
</dbReference>
<dbReference type="InterPro" id="IPR013762">
    <property type="entry name" value="Integrase-like_cat_sf"/>
</dbReference>
<evidence type="ECO:0000256" key="1">
    <source>
        <dbReference type="ARBA" id="ARBA00008857"/>
    </source>
</evidence>
<sequence>MPTLSSLVSEFLEARTVDGLSTHTIKHYRISLRHFTTYAGGDTTPEDVTRKTVRGFLAHRREAGDAASSLASRHAALSTFWTWLVEEEEATVNVVKKVARPKDKIKPVPLVTEETMHALLKVEARSTFLTFRNRALLYVLWDTGVRVGELVSLNLEDINWDSQILTVRGKTGERVVPFGKATGVALRRFLRRREQHPGHEDTRLFIGARGALGEAAVFRMLRSYGKVVGVPGLHPHAFRHTWVHNLLEAGATILDVQMLGGWSSPEQVLKRYGLFGKQARAIRAHRRLSPGDRLSGM</sequence>
<gene>
    <name evidence="8" type="ORF">HNR07_002107</name>
</gene>
<dbReference type="PROSITE" id="PS51898">
    <property type="entry name" value="TYR_RECOMBINASE"/>
    <property type="match status" value="1"/>
</dbReference>
<dbReference type="Proteomes" id="UP000579647">
    <property type="component" value="Unassembled WGS sequence"/>
</dbReference>
<dbReference type="Gene3D" id="1.10.150.130">
    <property type="match status" value="1"/>
</dbReference>
<dbReference type="SUPFAM" id="SSF56349">
    <property type="entry name" value="DNA breaking-rejoining enzymes"/>
    <property type="match status" value="1"/>
</dbReference>
<keyword evidence="3 5" id="KW-0238">DNA-binding</keyword>
<accession>A0A840W261</accession>
<dbReference type="AlphaFoldDB" id="A0A840W261"/>
<evidence type="ECO:0000256" key="5">
    <source>
        <dbReference type="PROSITE-ProRule" id="PRU01248"/>
    </source>
</evidence>
<dbReference type="InterPro" id="IPR002104">
    <property type="entry name" value="Integrase_catalytic"/>
</dbReference>
<dbReference type="Gene3D" id="1.10.443.10">
    <property type="entry name" value="Intergrase catalytic core"/>
    <property type="match status" value="1"/>
</dbReference>
<comment type="caution">
    <text evidence="8">The sequence shown here is derived from an EMBL/GenBank/DDBJ whole genome shotgun (WGS) entry which is preliminary data.</text>
</comment>
<evidence type="ECO:0000256" key="3">
    <source>
        <dbReference type="ARBA" id="ARBA00023125"/>
    </source>
</evidence>
<keyword evidence="4" id="KW-0233">DNA recombination</keyword>
<dbReference type="RefSeq" id="WP_184364581.1">
    <property type="nucleotide sequence ID" value="NZ_BAAAKM010000036.1"/>
</dbReference>
<evidence type="ECO:0000256" key="4">
    <source>
        <dbReference type="ARBA" id="ARBA00023172"/>
    </source>
</evidence>
<comment type="similarity">
    <text evidence="1">Belongs to the 'phage' integrase family.</text>
</comment>
<dbReference type="GO" id="GO:0003677">
    <property type="term" value="F:DNA binding"/>
    <property type="evidence" value="ECO:0007669"/>
    <property type="project" value="UniProtKB-UniRule"/>
</dbReference>
<dbReference type="InterPro" id="IPR010998">
    <property type="entry name" value="Integrase_recombinase_N"/>
</dbReference>
<reference evidence="8 9" key="1">
    <citation type="submission" date="2020-08" db="EMBL/GenBank/DDBJ databases">
        <title>Sequencing the genomes of 1000 actinobacteria strains.</title>
        <authorList>
            <person name="Klenk H.-P."/>
        </authorList>
    </citation>
    <scope>NUCLEOTIDE SEQUENCE [LARGE SCALE GENOMIC DNA]</scope>
    <source>
        <strain evidence="8 9">DSM 44598</strain>
    </source>
</reference>
<dbReference type="PANTHER" id="PTHR30349:SF41">
    <property type="entry name" value="INTEGRASE_RECOMBINASE PROTEIN MJ0367-RELATED"/>
    <property type="match status" value="1"/>
</dbReference>
<dbReference type="GO" id="GO:0006310">
    <property type="term" value="P:DNA recombination"/>
    <property type="evidence" value="ECO:0007669"/>
    <property type="project" value="UniProtKB-KW"/>
</dbReference>
<keyword evidence="2" id="KW-0229">DNA integration</keyword>
<dbReference type="InterPro" id="IPR004107">
    <property type="entry name" value="Integrase_SAM-like_N"/>
</dbReference>
<keyword evidence="9" id="KW-1185">Reference proteome</keyword>